<dbReference type="EMBL" id="CP000612">
    <property type="protein sequence ID" value="ABO50037.1"/>
    <property type="molecule type" value="Genomic_DNA"/>
</dbReference>
<dbReference type="HOGENOM" id="CLU_1967027_0_0_9"/>
<reference evidence="1 2" key="1">
    <citation type="submission" date="2007-03" db="EMBL/GenBank/DDBJ databases">
        <title>Complete sequence of Desulfotomaculum reducens MI-1.</title>
        <authorList>
            <consortium name="US DOE Joint Genome Institute"/>
            <person name="Copeland A."/>
            <person name="Lucas S."/>
            <person name="Lapidus A."/>
            <person name="Barry K."/>
            <person name="Detter J.C."/>
            <person name="Glavina del Rio T."/>
            <person name="Hammon N."/>
            <person name="Israni S."/>
            <person name="Dalin E."/>
            <person name="Tice H."/>
            <person name="Pitluck S."/>
            <person name="Sims D."/>
            <person name="Brettin T."/>
            <person name="Bruce D."/>
            <person name="Han C."/>
            <person name="Tapia R."/>
            <person name="Schmutz J."/>
            <person name="Larimer F."/>
            <person name="Land M."/>
            <person name="Hauser L."/>
            <person name="Kyrpides N."/>
            <person name="Kim E."/>
            <person name="Tebo B.M."/>
            <person name="Richardson P."/>
        </authorList>
    </citation>
    <scope>NUCLEOTIDE SEQUENCE [LARGE SCALE GENOMIC DNA]</scope>
    <source>
        <strain evidence="1 2">MI-1</strain>
    </source>
</reference>
<evidence type="ECO:0000313" key="1">
    <source>
        <dbReference type="EMBL" id="ABO50037.1"/>
    </source>
</evidence>
<dbReference type="Proteomes" id="UP000001556">
    <property type="component" value="Chromosome"/>
</dbReference>
<dbReference type="KEGG" id="drm:Dred_1507"/>
<dbReference type="AlphaFoldDB" id="A4J4N4"/>
<sequence length="127" mass="14543">MLVLLCAGGYYLAKNSFHLQLASGAPLEKPVEQLHVLDTSRIYLYAPQFEQGNIVLQGTVLSPELQYKNSQYKMIGKDMYIRLLVQANPDKTLKEFGFKVPYDKNKIKKVYIMGPTEKDKYLVLQNP</sequence>
<gene>
    <name evidence="1" type="ordered locus">Dred_1507</name>
</gene>
<name>A4J4N4_DESRM</name>
<proteinExistence type="predicted"/>
<accession>A4J4N4</accession>
<keyword evidence="2" id="KW-1185">Reference proteome</keyword>
<evidence type="ECO:0000313" key="2">
    <source>
        <dbReference type="Proteomes" id="UP000001556"/>
    </source>
</evidence>
<protein>
    <submittedName>
        <fullName evidence="1">Uncharacterized protein</fullName>
    </submittedName>
</protein>
<organism evidence="1 2">
    <name type="scientific">Desulforamulus reducens (strain ATCC BAA-1160 / DSM 100696 / MI-1)</name>
    <name type="common">Desulfotomaculum reducens</name>
    <dbReference type="NCBI Taxonomy" id="349161"/>
    <lineage>
        <taxon>Bacteria</taxon>
        <taxon>Bacillati</taxon>
        <taxon>Bacillota</taxon>
        <taxon>Clostridia</taxon>
        <taxon>Eubacteriales</taxon>
        <taxon>Peptococcaceae</taxon>
        <taxon>Desulforamulus</taxon>
    </lineage>
</organism>